<accession>A0A5B7K417</accession>
<dbReference type="EMBL" id="VSRR010128306">
    <property type="protein sequence ID" value="MPD01720.1"/>
    <property type="molecule type" value="Genomic_DNA"/>
</dbReference>
<evidence type="ECO:0000256" key="1">
    <source>
        <dbReference type="SAM" id="MobiDB-lite"/>
    </source>
</evidence>
<name>A0A5B7K417_PORTR</name>
<dbReference type="AlphaFoldDB" id="A0A5B7K417"/>
<protein>
    <submittedName>
        <fullName evidence="2">Uncharacterized protein</fullName>
    </submittedName>
</protein>
<keyword evidence="3" id="KW-1185">Reference proteome</keyword>
<dbReference type="Proteomes" id="UP000324222">
    <property type="component" value="Unassembled WGS sequence"/>
</dbReference>
<reference evidence="2 3" key="1">
    <citation type="submission" date="2019-05" db="EMBL/GenBank/DDBJ databases">
        <title>Another draft genome of Portunus trituberculatus and its Hox gene families provides insights of decapod evolution.</title>
        <authorList>
            <person name="Jeong J.-H."/>
            <person name="Song I."/>
            <person name="Kim S."/>
            <person name="Choi T."/>
            <person name="Kim D."/>
            <person name="Ryu S."/>
            <person name="Kim W."/>
        </authorList>
    </citation>
    <scope>NUCLEOTIDE SEQUENCE [LARGE SCALE GENOMIC DNA]</scope>
    <source>
        <tissue evidence="2">Muscle</tissue>
    </source>
</reference>
<gene>
    <name evidence="2" type="ORF">E2C01_097260</name>
</gene>
<organism evidence="2 3">
    <name type="scientific">Portunus trituberculatus</name>
    <name type="common">Swimming crab</name>
    <name type="synonym">Neptunus trituberculatus</name>
    <dbReference type="NCBI Taxonomy" id="210409"/>
    <lineage>
        <taxon>Eukaryota</taxon>
        <taxon>Metazoa</taxon>
        <taxon>Ecdysozoa</taxon>
        <taxon>Arthropoda</taxon>
        <taxon>Crustacea</taxon>
        <taxon>Multicrustacea</taxon>
        <taxon>Malacostraca</taxon>
        <taxon>Eumalacostraca</taxon>
        <taxon>Eucarida</taxon>
        <taxon>Decapoda</taxon>
        <taxon>Pleocyemata</taxon>
        <taxon>Brachyura</taxon>
        <taxon>Eubrachyura</taxon>
        <taxon>Portunoidea</taxon>
        <taxon>Portunidae</taxon>
        <taxon>Portuninae</taxon>
        <taxon>Portunus</taxon>
    </lineage>
</organism>
<evidence type="ECO:0000313" key="2">
    <source>
        <dbReference type="EMBL" id="MPD01720.1"/>
    </source>
</evidence>
<comment type="caution">
    <text evidence="2">The sequence shown here is derived from an EMBL/GenBank/DDBJ whole genome shotgun (WGS) entry which is preliminary data.</text>
</comment>
<evidence type="ECO:0000313" key="3">
    <source>
        <dbReference type="Proteomes" id="UP000324222"/>
    </source>
</evidence>
<proteinExistence type="predicted"/>
<sequence>MNYPWEAKSVSEAALAVAEATVAGLAAVVEAVETAWSKQGRGKGASACSERQSLRACPPPA</sequence>
<feature type="region of interest" description="Disordered" evidence="1">
    <location>
        <begin position="39"/>
        <end position="61"/>
    </location>
</feature>